<accession>A0A8T0GZR0</accession>
<reference evidence="1" key="1">
    <citation type="submission" date="2020-06" db="EMBL/GenBank/DDBJ databases">
        <title>WGS assembly of Ceratodon purpureus strain R40.</title>
        <authorList>
            <person name="Carey S.B."/>
            <person name="Jenkins J."/>
            <person name="Shu S."/>
            <person name="Lovell J.T."/>
            <person name="Sreedasyam A."/>
            <person name="Maumus F."/>
            <person name="Tiley G.P."/>
            <person name="Fernandez-Pozo N."/>
            <person name="Barry K."/>
            <person name="Chen C."/>
            <person name="Wang M."/>
            <person name="Lipzen A."/>
            <person name="Daum C."/>
            <person name="Saski C.A."/>
            <person name="Payton A.C."/>
            <person name="Mcbreen J.C."/>
            <person name="Conrad R.E."/>
            <person name="Kollar L.M."/>
            <person name="Olsson S."/>
            <person name="Huttunen S."/>
            <person name="Landis J.B."/>
            <person name="Wickett N.J."/>
            <person name="Johnson M.G."/>
            <person name="Rensing S.A."/>
            <person name="Grimwood J."/>
            <person name="Schmutz J."/>
            <person name="Mcdaniel S.F."/>
        </authorList>
    </citation>
    <scope>NUCLEOTIDE SEQUENCE</scope>
    <source>
        <strain evidence="1">R40</strain>
    </source>
</reference>
<dbReference type="AlphaFoldDB" id="A0A8T0GZR0"/>
<dbReference type="Proteomes" id="UP000822688">
    <property type="component" value="Chromosome 8"/>
</dbReference>
<evidence type="ECO:0000313" key="1">
    <source>
        <dbReference type="EMBL" id="KAG0564353.1"/>
    </source>
</evidence>
<protein>
    <submittedName>
        <fullName evidence="1">Uncharacterized protein</fullName>
    </submittedName>
</protein>
<dbReference type="EMBL" id="CM026429">
    <property type="protein sequence ID" value="KAG0564353.1"/>
    <property type="molecule type" value="Genomic_DNA"/>
</dbReference>
<evidence type="ECO:0000313" key="2">
    <source>
        <dbReference type="Proteomes" id="UP000822688"/>
    </source>
</evidence>
<organism evidence="1 2">
    <name type="scientific">Ceratodon purpureus</name>
    <name type="common">Fire moss</name>
    <name type="synonym">Dicranum purpureum</name>
    <dbReference type="NCBI Taxonomy" id="3225"/>
    <lineage>
        <taxon>Eukaryota</taxon>
        <taxon>Viridiplantae</taxon>
        <taxon>Streptophyta</taxon>
        <taxon>Embryophyta</taxon>
        <taxon>Bryophyta</taxon>
        <taxon>Bryophytina</taxon>
        <taxon>Bryopsida</taxon>
        <taxon>Dicranidae</taxon>
        <taxon>Pseudoditrichales</taxon>
        <taxon>Ditrichaceae</taxon>
        <taxon>Ceratodon</taxon>
    </lineage>
</organism>
<sequence>MTSLSAPVPPLMFQSVSPPDTHCARIPSSWIVRAVRAPAPAPARTHAHTFSGTHVCLPRLLPSPAPALAMFTLHRSPLPHLQCSPSIDRIPTSPRFARSTLPCGMFTSRDYFFTCGRFGDPGECDDRASNNGVLEYLMY</sequence>
<keyword evidence="2" id="KW-1185">Reference proteome</keyword>
<proteinExistence type="predicted"/>
<name>A0A8T0GZR0_CERPU</name>
<comment type="caution">
    <text evidence="1">The sequence shown here is derived from an EMBL/GenBank/DDBJ whole genome shotgun (WGS) entry which is preliminary data.</text>
</comment>
<gene>
    <name evidence="1" type="ORF">KC19_8G103700</name>
</gene>